<accession>A0A8H3XAB3</accession>
<feature type="compositionally biased region" description="Basic and acidic residues" evidence="1">
    <location>
        <begin position="192"/>
        <end position="202"/>
    </location>
</feature>
<feature type="region of interest" description="Disordered" evidence="1">
    <location>
        <begin position="58"/>
        <end position="221"/>
    </location>
</feature>
<feature type="region of interest" description="Disordered" evidence="1">
    <location>
        <begin position="1"/>
        <end position="20"/>
    </location>
</feature>
<proteinExistence type="predicted"/>
<feature type="compositionally biased region" description="Basic and acidic residues" evidence="1">
    <location>
        <begin position="454"/>
        <end position="465"/>
    </location>
</feature>
<feature type="compositionally biased region" description="Polar residues" evidence="1">
    <location>
        <begin position="365"/>
        <end position="380"/>
    </location>
</feature>
<keyword evidence="2" id="KW-0418">Kinase</keyword>
<feature type="region of interest" description="Disordered" evidence="1">
    <location>
        <begin position="365"/>
        <end position="391"/>
    </location>
</feature>
<feature type="compositionally biased region" description="Basic residues" evidence="1">
    <location>
        <begin position="381"/>
        <end position="391"/>
    </location>
</feature>
<evidence type="ECO:0000313" key="2">
    <source>
        <dbReference type="EMBL" id="KAF0440396.1"/>
    </source>
</evidence>
<evidence type="ECO:0000313" key="3">
    <source>
        <dbReference type="Proteomes" id="UP000439903"/>
    </source>
</evidence>
<feature type="region of interest" description="Disordered" evidence="1">
    <location>
        <begin position="423"/>
        <end position="571"/>
    </location>
</feature>
<protein>
    <submittedName>
        <fullName evidence="2">Tkl protein kinase</fullName>
    </submittedName>
</protein>
<dbReference type="EMBL" id="WTPW01001367">
    <property type="protein sequence ID" value="KAF0440396.1"/>
    <property type="molecule type" value="Genomic_DNA"/>
</dbReference>
<name>A0A8H3XAB3_GIGMA</name>
<sequence length="655" mass="73898">MEYVYNEASDSPYNSESDSFTSELAIHEQDAISNKIAKLKKKISDLEDASTMKEVRLNKGKRGPLNRNKVNMVEDESSDNETSKVMLNKGKRGPLNRNKVNMVEDESPDNETSKVTMNKGKRGPLNRNKVNMVEDESPDNETSKVTMNKGKRGPLNRNKVHLVEDESSNNETSKVTLNKGKRGPLNRNKVNMVEDKSSDNETSKVMMNKGKKGPLNPGIQKEKHKLSKNSFFSSYSKKNLESMRLLVAERLYHLCSTTEYRDMPLIEINKCIDKVNLLLEIKLGHNNRNHSRSTLNLNEMPEHQDTTTSINDRIKARKPNGNSKRAKKEKQVDHNILSETTDVDESELSLPKKNIEPLSASRSWNLSETPETQDTIQTHKPNGKNKRAKKGKQIGRNVLNEIINADESDLSLLEKNIEPLSASRSSNLSEMPETQDTIQTCKPNGNNKRAKKGNHIDHNETDKNIEPLSASGSSNLNEIPEIQDISAPTTARKPNGNSKRAKKGNHVDHNETDKNIEPLSASGSSKPNEIPEIQDITAPTTARKPNGNSKRAKKGNHVDHNVSNETTESKLNLPESIMAKNQDIVHEPKTYTLLHYIPDTVLPNLNWNTRYRFSTLTHLRRNTYGTFILLYKLTENIGTSPAYLRRSGRKRKVIK</sequence>
<feature type="compositionally biased region" description="Polar residues" evidence="1">
    <location>
        <begin position="423"/>
        <end position="447"/>
    </location>
</feature>
<feature type="compositionally biased region" description="Polar residues" evidence="1">
    <location>
        <begin position="8"/>
        <end position="20"/>
    </location>
</feature>
<feature type="compositionally biased region" description="Basic residues" evidence="1">
    <location>
        <begin position="149"/>
        <end position="160"/>
    </location>
</feature>
<evidence type="ECO:0000256" key="1">
    <source>
        <dbReference type="SAM" id="MobiDB-lite"/>
    </source>
</evidence>
<organism evidence="2 3">
    <name type="scientific">Gigaspora margarita</name>
    <dbReference type="NCBI Taxonomy" id="4874"/>
    <lineage>
        <taxon>Eukaryota</taxon>
        <taxon>Fungi</taxon>
        <taxon>Fungi incertae sedis</taxon>
        <taxon>Mucoromycota</taxon>
        <taxon>Glomeromycotina</taxon>
        <taxon>Glomeromycetes</taxon>
        <taxon>Diversisporales</taxon>
        <taxon>Gigasporaceae</taxon>
        <taxon>Gigaspora</taxon>
    </lineage>
</organism>
<gene>
    <name evidence="2" type="ORF">F8M41_004063</name>
</gene>
<reference evidence="2 3" key="1">
    <citation type="journal article" date="2019" name="Environ. Microbiol.">
        <title>At the nexus of three kingdoms: the genome of the mycorrhizal fungus Gigaspora margarita provides insights into plant, endobacterial and fungal interactions.</title>
        <authorList>
            <person name="Venice F."/>
            <person name="Ghignone S."/>
            <person name="Salvioli di Fossalunga A."/>
            <person name="Amselem J."/>
            <person name="Novero M."/>
            <person name="Xianan X."/>
            <person name="Sedzielewska Toro K."/>
            <person name="Morin E."/>
            <person name="Lipzen A."/>
            <person name="Grigoriev I.V."/>
            <person name="Henrissat B."/>
            <person name="Martin F.M."/>
            <person name="Bonfante P."/>
        </authorList>
    </citation>
    <scope>NUCLEOTIDE SEQUENCE [LARGE SCALE GENOMIC DNA]</scope>
    <source>
        <strain evidence="2 3">BEG34</strain>
    </source>
</reference>
<dbReference type="Proteomes" id="UP000439903">
    <property type="component" value="Unassembled WGS sequence"/>
</dbReference>
<dbReference type="OrthoDB" id="10262868at2759"/>
<keyword evidence="2" id="KW-0808">Transferase</keyword>
<comment type="caution">
    <text evidence="2">The sequence shown here is derived from an EMBL/GenBank/DDBJ whole genome shotgun (WGS) entry which is preliminary data.</text>
</comment>
<feature type="compositionally biased region" description="Basic and acidic residues" evidence="1">
    <location>
        <begin position="505"/>
        <end position="516"/>
    </location>
</feature>
<dbReference type="AlphaFoldDB" id="A0A8H3XAB3"/>
<feature type="region of interest" description="Disordered" evidence="1">
    <location>
        <begin position="302"/>
        <end position="345"/>
    </location>
</feature>
<keyword evidence="3" id="KW-1185">Reference proteome</keyword>
<dbReference type="GO" id="GO:0016301">
    <property type="term" value="F:kinase activity"/>
    <property type="evidence" value="ECO:0007669"/>
    <property type="project" value="UniProtKB-KW"/>
</dbReference>